<sequence>MCDIAVQDVFGPTVDSSCRNGFDYTLLFEESFFNILPYCTCVIDLRKDYAIGTGASSPAADP</sequence>
<dbReference type="Proteomes" id="UP000191672">
    <property type="component" value="Unassembled WGS sequence"/>
</dbReference>
<proteinExistence type="predicted"/>
<accession>A0A1V6QNI6</accession>
<gene>
    <name evidence="1" type="ORF">PENANT_c001G10359</name>
</gene>
<dbReference type="EMBL" id="MDYN01000001">
    <property type="protein sequence ID" value="OQD90793.1"/>
    <property type="molecule type" value="Genomic_DNA"/>
</dbReference>
<comment type="caution">
    <text evidence="1">The sequence shown here is derived from an EMBL/GenBank/DDBJ whole genome shotgun (WGS) entry which is preliminary data.</text>
</comment>
<keyword evidence="2" id="KW-1185">Reference proteome</keyword>
<organism evidence="1 2">
    <name type="scientific">Penicillium antarcticum</name>
    <dbReference type="NCBI Taxonomy" id="416450"/>
    <lineage>
        <taxon>Eukaryota</taxon>
        <taxon>Fungi</taxon>
        <taxon>Dikarya</taxon>
        <taxon>Ascomycota</taxon>
        <taxon>Pezizomycotina</taxon>
        <taxon>Eurotiomycetes</taxon>
        <taxon>Eurotiomycetidae</taxon>
        <taxon>Eurotiales</taxon>
        <taxon>Aspergillaceae</taxon>
        <taxon>Penicillium</taxon>
    </lineage>
</organism>
<dbReference type="AlphaFoldDB" id="A0A1V6QNI6"/>
<name>A0A1V6QNI6_9EURO</name>
<evidence type="ECO:0000313" key="1">
    <source>
        <dbReference type="EMBL" id="OQD90793.1"/>
    </source>
</evidence>
<reference evidence="2" key="1">
    <citation type="journal article" date="2017" name="Nat. Microbiol.">
        <title>Global analysis of biosynthetic gene clusters reveals vast potential of secondary metabolite production in Penicillium species.</title>
        <authorList>
            <person name="Nielsen J.C."/>
            <person name="Grijseels S."/>
            <person name="Prigent S."/>
            <person name="Ji B."/>
            <person name="Dainat J."/>
            <person name="Nielsen K.F."/>
            <person name="Frisvad J.C."/>
            <person name="Workman M."/>
            <person name="Nielsen J."/>
        </authorList>
    </citation>
    <scope>NUCLEOTIDE SEQUENCE [LARGE SCALE GENOMIC DNA]</scope>
    <source>
        <strain evidence="2">IBT 31811</strain>
    </source>
</reference>
<dbReference type="STRING" id="416450.A0A1V6QNI6"/>
<evidence type="ECO:0000313" key="2">
    <source>
        <dbReference type="Proteomes" id="UP000191672"/>
    </source>
</evidence>
<protein>
    <submittedName>
        <fullName evidence="1">Uncharacterized protein</fullName>
    </submittedName>
</protein>